<dbReference type="GeneID" id="112690214"/>
<sequence>MIPSQTKPRTRINGLNTGNGIRSAELKIATWNTTSLFRTGAPWRMPELAETLDVYSIDIAALQEIRWTAIGQIKVGHYIVYFSGLTDRHHFGSGFAVHEKLETYVKEFIPISERMACLKLNTKPLNIMLVCVHAPTGTSEDEVKDEFYNKLDETWDSLHGNIIKILLEDLNAKCGREPQYAPTIGKESLHAINKATRKSPDGNTLNQNDHILIENRFRSSIKDIRSYRGADIDTDHFLLISKFKLKLQGMKSLKEKKGAKFNVDLLKNENIRKKKYADSIDRHLNYRRAGNIETDWNKISLVIKETAERSIGVVQNGNKGKKNKWYNEECREAVEKRRIARSDFIRSGNQDAKGMFLNEKKNCERILQREKRKFINEILEEAEKDRLQGKIRNFFKTIGRYKDFNPTLKAIKGRNGDMLIESSDRVKRWKEYFIYLLNAEIPVNPIGNTQYQTAESMISEITLEEVKTAINSLKNWKAPESDEIPAELIKYGGEEMHKVIFEICQKIWKEEQMSEDWKKAVIIPIHKKGDKTKCGNYRGISLLNSAYKIFSKVLLNRISP</sequence>
<dbReference type="Proteomes" id="UP000694846">
    <property type="component" value="Unplaced"/>
</dbReference>
<gene>
    <name evidence="2" type="primary">LOC112690214</name>
</gene>
<name>A0A8B8GB23_9HEMI</name>
<evidence type="ECO:0000313" key="1">
    <source>
        <dbReference type="Proteomes" id="UP000694846"/>
    </source>
</evidence>
<protein>
    <submittedName>
        <fullName evidence="2">Uncharacterized protein LOC112690214</fullName>
    </submittedName>
</protein>
<dbReference type="PANTHER" id="PTHR19446">
    <property type="entry name" value="REVERSE TRANSCRIPTASES"/>
    <property type="match status" value="1"/>
</dbReference>
<dbReference type="RefSeq" id="XP_025419957.1">
    <property type="nucleotide sequence ID" value="XM_025564172.1"/>
</dbReference>
<dbReference type="OrthoDB" id="8061036at2759"/>
<reference evidence="2" key="1">
    <citation type="submission" date="2025-08" db="UniProtKB">
        <authorList>
            <consortium name="RefSeq"/>
        </authorList>
    </citation>
    <scope>IDENTIFICATION</scope>
    <source>
        <tissue evidence="2">Whole body</tissue>
    </source>
</reference>
<dbReference type="InterPro" id="IPR036691">
    <property type="entry name" value="Endo/exonu/phosph_ase_sf"/>
</dbReference>
<accession>A0A8B8GB23</accession>
<organism evidence="1 2">
    <name type="scientific">Sipha flava</name>
    <name type="common">yellow sugarcane aphid</name>
    <dbReference type="NCBI Taxonomy" id="143950"/>
    <lineage>
        <taxon>Eukaryota</taxon>
        <taxon>Metazoa</taxon>
        <taxon>Ecdysozoa</taxon>
        <taxon>Arthropoda</taxon>
        <taxon>Hexapoda</taxon>
        <taxon>Insecta</taxon>
        <taxon>Pterygota</taxon>
        <taxon>Neoptera</taxon>
        <taxon>Paraneoptera</taxon>
        <taxon>Hemiptera</taxon>
        <taxon>Sternorrhyncha</taxon>
        <taxon>Aphidomorpha</taxon>
        <taxon>Aphidoidea</taxon>
        <taxon>Aphididae</taxon>
        <taxon>Sipha</taxon>
    </lineage>
</organism>
<dbReference type="Gene3D" id="3.60.10.10">
    <property type="entry name" value="Endonuclease/exonuclease/phosphatase"/>
    <property type="match status" value="1"/>
</dbReference>
<dbReference type="SUPFAM" id="SSF56219">
    <property type="entry name" value="DNase I-like"/>
    <property type="match status" value="1"/>
</dbReference>
<evidence type="ECO:0000313" key="2">
    <source>
        <dbReference type="RefSeq" id="XP_025419957.1"/>
    </source>
</evidence>
<dbReference type="AlphaFoldDB" id="A0A8B8GB23"/>
<proteinExistence type="predicted"/>
<keyword evidence="1" id="KW-1185">Reference proteome</keyword>